<dbReference type="EMBL" id="BAAAHD010000052">
    <property type="protein sequence ID" value="GAA0581551.1"/>
    <property type="molecule type" value="Genomic_DNA"/>
</dbReference>
<evidence type="ECO:0000313" key="2">
    <source>
        <dbReference type="EMBL" id="MBB4777192.1"/>
    </source>
</evidence>
<sequence>MKAAKTPQYLPFRIAVLPAEMRPFGLPLDLRTRARLLSLPRRIPGYRRQKEWLREWRRAFPITGPSGELGLQFTGSDASRGVDGTVKFTVYENGNWTLSANADNSNIIG</sequence>
<keyword evidence="4" id="KW-1185">Reference proteome</keyword>
<dbReference type="RefSeq" id="WP_184887487.1">
    <property type="nucleotide sequence ID" value="NZ_BAAAHD010000052.1"/>
</dbReference>
<dbReference type="Proteomes" id="UP000549343">
    <property type="component" value="Unassembled WGS sequence"/>
</dbReference>
<reference evidence="4" key="2">
    <citation type="journal article" date="2019" name="Int. J. Syst. Evol. Microbiol.">
        <title>The Global Catalogue of Microorganisms (GCM) 10K type strain sequencing project: providing services to taxonomists for standard genome sequencing and annotation.</title>
        <authorList>
            <consortium name="The Broad Institute Genomics Platform"/>
            <consortium name="The Broad Institute Genome Sequencing Center for Infectious Disease"/>
            <person name="Wu L."/>
            <person name="Ma J."/>
        </authorList>
    </citation>
    <scope>NUCLEOTIDE SEQUENCE [LARGE SCALE GENOMIC DNA]</scope>
    <source>
        <strain evidence="4">JCM 10667</strain>
    </source>
</reference>
<gene>
    <name evidence="2" type="ORF">F4557_005610</name>
    <name evidence="1" type="ORF">GCM10009546_50010</name>
</gene>
<reference evidence="1" key="4">
    <citation type="submission" date="2023-12" db="EMBL/GenBank/DDBJ databases">
        <authorList>
            <person name="Sun Q."/>
            <person name="Inoue M."/>
        </authorList>
    </citation>
    <scope>NUCLEOTIDE SEQUENCE</scope>
    <source>
        <strain evidence="1">JCM 10667</strain>
    </source>
</reference>
<reference evidence="1" key="1">
    <citation type="journal article" date="2014" name="Int. J. Syst. Evol. Microbiol.">
        <title>Complete genome of a new Firmicutes species belonging to the dominant human colonic microbiota ('Ruminococcus bicirculans') reveals two chromosomes and a selective capacity to utilize plant glucans.</title>
        <authorList>
            <consortium name="NISC Comparative Sequencing Program"/>
            <person name="Wegmann U."/>
            <person name="Louis P."/>
            <person name="Goesmann A."/>
            <person name="Henrissat B."/>
            <person name="Duncan S.H."/>
            <person name="Flint H.J."/>
        </authorList>
    </citation>
    <scope>NUCLEOTIDE SEQUENCE</scope>
    <source>
        <strain evidence="1">JCM 10667</strain>
    </source>
</reference>
<protein>
    <submittedName>
        <fullName evidence="2">Uncharacterized protein</fullName>
    </submittedName>
</protein>
<proteinExistence type="predicted"/>
<dbReference type="AlphaFoldDB" id="A0A7W7IHG5"/>
<organism evidence="2 3">
    <name type="scientific">Actinomadura livida</name>
    <dbReference type="NCBI Taxonomy" id="79909"/>
    <lineage>
        <taxon>Bacteria</taxon>
        <taxon>Bacillati</taxon>
        <taxon>Actinomycetota</taxon>
        <taxon>Actinomycetes</taxon>
        <taxon>Streptosporangiales</taxon>
        <taxon>Thermomonosporaceae</taxon>
        <taxon>Actinomadura</taxon>
    </lineage>
</organism>
<name>A0A7W7IHG5_9ACTN</name>
<comment type="caution">
    <text evidence="2">The sequence shown here is derived from an EMBL/GenBank/DDBJ whole genome shotgun (WGS) entry which is preliminary data.</text>
</comment>
<accession>A0A7W7IHG5</accession>
<evidence type="ECO:0000313" key="4">
    <source>
        <dbReference type="Proteomes" id="UP001501427"/>
    </source>
</evidence>
<reference evidence="2 3" key="3">
    <citation type="submission" date="2020-08" db="EMBL/GenBank/DDBJ databases">
        <title>Sequencing the genomes of 1000 actinobacteria strains.</title>
        <authorList>
            <person name="Klenk H.-P."/>
        </authorList>
    </citation>
    <scope>NUCLEOTIDE SEQUENCE [LARGE SCALE GENOMIC DNA]</scope>
    <source>
        <strain evidence="2 3">DSM 44772</strain>
    </source>
</reference>
<evidence type="ECO:0000313" key="3">
    <source>
        <dbReference type="Proteomes" id="UP000549343"/>
    </source>
</evidence>
<dbReference type="EMBL" id="JACHMV010000001">
    <property type="protein sequence ID" value="MBB4777192.1"/>
    <property type="molecule type" value="Genomic_DNA"/>
</dbReference>
<evidence type="ECO:0000313" key="1">
    <source>
        <dbReference type="EMBL" id="GAA0581551.1"/>
    </source>
</evidence>
<dbReference type="Proteomes" id="UP001501427">
    <property type="component" value="Unassembled WGS sequence"/>
</dbReference>